<evidence type="ECO:0000313" key="3">
    <source>
        <dbReference type="Proteomes" id="UP000192917"/>
    </source>
</evidence>
<dbReference type="EMBL" id="FWZX01000024">
    <property type="protein sequence ID" value="SMF62293.1"/>
    <property type="molecule type" value="Genomic_DNA"/>
</dbReference>
<dbReference type="EMBL" id="FWZX01000035">
    <property type="protein sequence ID" value="SMF76004.1"/>
    <property type="molecule type" value="Genomic_DNA"/>
</dbReference>
<name>A0A1Y6CM68_9PROT</name>
<protein>
    <recommendedName>
        <fullName evidence="4">Transposase</fullName>
    </recommendedName>
</protein>
<dbReference type="AlphaFoldDB" id="A0A1Y6CM68"/>
<evidence type="ECO:0000313" key="1">
    <source>
        <dbReference type="EMBL" id="SMF62293.1"/>
    </source>
</evidence>
<organism evidence="1 3">
    <name type="scientific">Tistlia consotensis USBA 355</name>
    <dbReference type="NCBI Taxonomy" id="560819"/>
    <lineage>
        <taxon>Bacteria</taxon>
        <taxon>Pseudomonadati</taxon>
        <taxon>Pseudomonadota</taxon>
        <taxon>Alphaproteobacteria</taxon>
        <taxon>Rhodospirillales</taxon>
        <taxon>Rhodovibrionaceae</taxon>
        <taxon>Tistlia</taxon>
    </lineage>
</organism>
<evidence type="ECO:0000313" key="2">
    <source>
        <dbReference type="EMBL" id="SMF76004.1"/>
    </source>
</evidence>
<keyword evidence="3" id="KW-1185">Reference proteome</keyword>
<reference evidence="1 3" key="1">
    <citation type="submission" date="2017-04" db="EMBL/GenBank/DDBJ databases">
        <authorList>
            <person name="Afonso C.L."/>
            <person name="Miller P.J."/>
            <person name="Scott M.A."/>
            <person name="Spackman E."/>
            <person name="Goraichik I."/>
            <person name="Dimitrov K.M."/>
            <person name="Suarez D.L."/>
            <person name="Swayne D.E."/>
        </authorList>
    </citation>
    <scope>NUCLEOTIDE SEQUENCE [LARGE SCALE GENOMIC DNA]</scope>
    <source>
        <strain evidence="1 3">USBA 355</strain>
    </source>
</reference>
<gene>
    <name evidence="1" type="ORF">SAMN05428998_1241</name>
    <name evidence="2" type="ORF">SAMN05428998_1351</name>
</gene>
<dbReference type="Proteomes" id="UP000192917">
    <property type="component" value="Unassembled WGS sequence"/>
</dbReference>
<proteinExistence type="predicted"/>
<evidence type="ECO:0008006" key="4">
    <source>
        <dbReference type="Google" id="ProtNLM"/>
    </source>
</evidence>
<accession>A0A1Y6CM68</accession>
<sequence>NLERPHEAIGMKVPVERYQPSRRALPERLPAIEYEPEDVVRWVDQNGWISYRGRRRKIGKAFRGTPVALRPTQIDGRLDIFFCHQKLASLDLTEQTELKPVHNVPERVSTMSPV</sequence>
<feature type="non-terminal residue" evidence="1">
    <location>
        <position position="1"/>
    </location>
</feature>